<gene>
    <name evidence="7" type="ORF">FB558_6331</name>
</gene>
<dbReference type="InterPro" id="IPR005829">
    <property type="entry name" value="Sugar_transporter_CS"/>
</dbReference>
<dbReference type="Gene3D" id="1.20.1250.20">
    <property type="entry name" value="MFS general substrate transporter like domains"/>
    <property type="match status" value="2"/>
</dbReference>
<keyword evidence="3 5" id="KW-1133">Transmembrane helix</keyword>
<evidence type="ECO:0000256" key="5">
    <source>
        <dbReference type="SAM" id="Phobius"/>
    </source>
</evidence>
<evidence type="ECO:0000256" key="4">
    <source>
        <dbReference type="ARBA" id="ARBA00023136"/>
    </source>
</evidence>
<comment type="subcellular location">
    <subcellularLocation>
        <location evidence="1">Cell membrane</location>
        <topology evidence="1">Multi-pass membrane protein</topology>
    </subcellularLocation>
</comment>
<dbReference type="Pfam" id="PF07690">
    <property type="entry name" value="MFS_1"/>
    <property type="match status" value="2"/>
</dbReference>
<sequence length="420" mass="42368">MSDHEATPPVADATKGGRQPWLTLGVGGIGTASFLADVGHEVPTSLMASFVTATLGAPAAALGLIEGISEGLAGAGRFVGGALADDPGRRRAVAVGGYTATAVLSGLIGTTTSVVQAGVLRGAAWAARGLRVPARNALLADVVPAHAYGRAYGFERTMDNLGAIGGPLLALRLVSLFSVRTAILLSIIPGVLAAAAIVYAIRQANLPKVTERRKLRFQVSPVLRGQLGRVMVGFAAFEVGNVAATLLILRATDVLTPGRGIDAATQIAIALYVVYNVAATIASFPAGGFSDRLGRRGPLLVTAVGVATFMAAYVLFAVAGPVIVLLGVAFALAGVGIGCAETAEHAAVAAFAPEEIRGSAFGLLATVQAVGNVAASVVAGLLYTFASPAVAFGYLAVWMVVALAVLGWAATAARRPEPVG</sequence>
<proteinExistence type="predicted"/>
<dbReference type="PROSITE" id="PS00216">
    <property type="entry name" value="SUGAR_TRANSPORT_1"/>
    <property type="match status" value="1"/>
</dbReference>
<dbReference type="GO" id="GO:0022857">
    <property type="term" value="F:transmembrane transporter activity"/>
    <property type="evidence" value="ECO:0007669"/>
    <property type="project" value="InterPro"/>
</dbReference>
<dbReference type="OrthoDB" id="9803985at2"/>
<evidence type="ECO:0000259" key="6">
    <source>
        <dbReference type="PROSITE" id="PS50850"/>
    </source>
</evidence>
<feature type="domain" description="Major facilitator superfamily (MFS) profile" evidence="6">
    <location>
        <begin position="23"/>
        <end position="414"/>
    </location>
</feature>
<evidence type="ECO:0000256" key="2">
    <source>
        <dbReference type="ARBA" id="ARBA00022692"/>
    </source>
</evidence>
<dbReference type="Proteomes" id="UP000315677">
    <property type="component" value="Unassembled WGS sequence"/>
</dbReference>
<keyword evidence="2 5" id="KW-0812">Transmembrane</keyword>
<accession>A0A543D9V0</accession>
<evidence type="ECO:0000313" key="8">
    <source>
        <dbReference type="Proteomes" id="UP000315677"/>
    </source>
</evidence>
<evidence type="ECO:0000256" key="3">
    <source>
        <dbReference type="ARBA" id="ARBA00022989"/>
    </source>
</evidence>
<dbReference type="PANTHER" id="PTHR23518">
    <property type="entry name" value="C-METHYLTRANSFERASE"/>
    <property type="match status" value="1"/>
</dbReference>
<dbReference type="InterPro" id="IPR011701">
    <property type="entry name" value="MFS"/>
</dbReference>
<dbReference type="AlphaFoldDB" id="A0A543D9V0"/>
<name>A0A543D9V0_9PSEU</name>
<dbReference type="InterPro" id="IPR020846">
    <property type="entry name" value="MFS_dom"/>
</dbReference>
<feature type="transmembrane region" description="Helical" evidence="5">
    <location>
        <begin position="269"/>
        <end position="287"/>
    </location>
</feature>
<comment type="caution">
    <text evidence="7">The sequence shown here is derived from an EMBL/GenBank/DDBJ whole genome shotgun (WGS) entry which is preliminary data.</text>
</comment>
<feature type="transmembrane region" description="Helical" evidence="5">
    <location>
        <begin position="391"/>
        <end position="413"/>
    </location>
</feature>
<reference evidence="7 8" key="1">
    <citation type="submission" date="2019-06" db="EMBL/GenBank/DDBJ databases">
        <title>Sequencing the genomes of 1000 actinobacteria strains.</title>
        <authorList>
            <person name="Klenk H.-P."/>
        </authorList>
    </citation>
    <scope>NUCLEOTIDE SEQUENCE [LARGE SCALE GENOMIC DNA]</scope>
    <source>
        <strain evidence="7 8">DSM 45301</strain>
    </source>
</reference>
<dbReference type="CDD" id="cd17370">
    <property type="entry name" value="MFS_MJ1317_like"/>
    <property type="match status" value="1"/>
</dbReference>
<evidence type="ECO:0000313" key="7">
    <source>
        <dbReference type="EMBL" id="TQM06090.1"/>
    </source>
</evidence>
<keyword evidence="8" id="KW-1185">Reference proteome</keyword>
<evidence type="ECO:0000256" key="1">
    <source>
        <dbReference type="ARBA" id="ARBA00004651"/>
    </source>
</evidence>
<dbReference type="SUPFAM" id="SSF103473">
    <property type="entry name" value="MFS general substrate transporter"/>
    <property type="match status" value="1"/>
</dbReference>
<organism evidence="7 8">
    <name type="scientific">Pseudonocardia kunmingensis</name>
    <dbReference type="NCBI Taxonomy" id="630975"/>
    <lineage>
        <taxon>Bacteria</taxon>
        <taxon>Bacillati</taxon>
        <taxon>Actinomycetota</taxon>
        <taxon>Actinomycetes</taxon>
        <taxon>Pseudonocardiales</taxon>
        <taxon>Pseudonocardiaceae</taxon>
        <taxon>Pseudonocardia</taxon>
    </lineage>
</organism>
<dbReference type="EMBL" id="VFPA01000004">
    <property type="protein sequence ID" value="TQM06090.1"/>
    <property type="molecule type" value="Genomic_DNA"/>
</dbReference>
<dbReference type="PROSITE" id="PS50850">
    <property type="entry name" value="MFS"/>
    <property type="match status" value="1"/>
</dbReference>
<dbReference type="InterPro" id="IPR036259">
    <property type="entry name" value="MFS_trans_sf"/>
</dbReference>
<feature type="transmembrane region" description="Helical" evidence="5">
    <location>
        <begin position="182"/>
        <end position="201"/>
    </location>
</feature>
<protein>
    <submittedName>
        <fullName evidence="7">Sugar phosphate permease</fullName>
    </submittedName>
</protein>
<keyword evidence="4 5" id="KW-0472">Membrane</keyword>
<feature type="transmembrane region" description="Helical" evidence="5">
    <location>
        <begin position="361"/>
        <end position="385"/>
    </location>
</feature>
<feature type="transmembrane region" description="Helical" evidence="5">
    <location>
        <begin position="222"/>
        <end position="249"/>
    </location>
</feature>
<dbReference type="PANTHER" id="PTHR23518:SF2">
    <property type="entry name" value="MAJOR FACILITATOR SUPERFAMILY TRANSPORTER"/>
    <property type="match status" value="1"/>
</dbReference>
<dbReference type="GO" id="GO:0005886">
    <property type="term" value="C:plasma membrane"/>
    <property type="evidence" value="ECO:0007669"/>
    <property type="project" value="UniProtKB-SubCell"/>
</dbReference>
<dbReference type="RefSeq" id="WP_142059719.1">
    <property type="nucleotide sequence ID" value="NZ_VFPA01000004.1"/>
</dbReference>